<name>A0A382C4I6_9ZZZZ</name>
<gene>
    <name evidence="1" type="ORF">METZ01_LOCUS173869</name>
</gene>
<reference evidence="1" key="1">
    <citation type="submission" date="2018-05" db="EMBL/GenBank/DDBJ databases">
        <authorList>
            <person name="Lanie J.A."/>
            <person name="Ng W.-L."/>
            <person name="Kazmierczak K.M."/>
            <person name="Andrzejewski T.M."/>
            <person name="Davidsen T.M."/>
            <person name="Wayne K.J."/>
            <person name="Tettelin H."/>
            <person name="Glass J.I."/>
            <person name="Rusch D."/>
            <person name="Podicherti R."/>
            <person name="Tsui H.-C.T."/>
            <person name="Winkler M.E."/>
        </authorList>
    </citation>
    <scope>NUCLEOTIDE SEQUENCE</scope>
</reference>
<accession>A0A382C4I6</accession>
<dbReference type="EMBL" id="UINC01032788">
    <property type="protein sequence ID" value="SVB21015.1"/>
    <property type="molecule type" value="Genomic_DNA"/>
</dbReference>
<organism evidence="1">
    <name type="scientific">marine metagenome</name>
    <dbReference type="NCBI Taxonomy" id="408172"/>
    <lineage>
        <taxon>unclassified sequences</taxon>
        <taxon>metagenomes</taxon>
        <taxon>ecological metagenomes</taxon>
    </lineage>
</organism>
<protein>
    <submittedName>
        <fullName evidence="1">Uncharacterized protein</fullName>
    </submittedName>
</protein>
<evidence type="ECO:0000313" key="1">
    <source>
        <dbReference type="EMBL" id="SVB21015.1"/>
    </source>
</evidence>
<sequence length="68" mass="8113">MYQSLLERARPATIIDVIEVSEHITGERNIAMTETTQFFNLRNHVRDLMRAEAKRTQEIAEHEIRRFE</sequence>
<dbReference type="AlphaFoldDB" id="A0A382C4I6"/>
<proteinExistence type="predicted"/>